<feature type="signal peptide" evidence="2">
    <location>
        <begin position="1"/>
        <end position="30"/>
    </location>
</feature>
<dbReference type="AlphaFoldDB" id="A0A540R479"/>
<feature type="compositionally biased region" description="Low complexity" evidence="1">
    <location>
        <begin position="97"/>
        <end position="134"/>
    </location>
</feature>
<feature type="region of interest" description="Disordered" evidence="1">
    <location>
        <begin position="96"/>
        <end position="134"/>
    </location>
</feature>
<gene>
    <name evidence="3" type="ORF">EJK80_12045</name>
</gene>
<proteinExistence type="predicted"/>
<sequence>MARMTIARKAALFAATAGLTATLAAPAASADAIDDYLAKVPSGQISCEQAAKYYTNPTDYNNKKRQALAVATFDSRGPQIRDAISRADEAIARCNLANGGTQSNNTTTNNTTTPAPANNQSNTPAPANNNQAPAQNNTRIIPLFVQAGQPTIDVPVPAANVTVRVPNVPQLIQAAIAKVQAGDFANLSSF</sequence>
<evidence type="ECO:0000256" key="1">
    <source>
        <dbReference type="SAM" id="MobiDB-lite"/>
    </source>
</evidence>
<dbReference type="Proteomes" id="UP000318080">
    <property type="component" value="Unassembled WGS sequence"/>
</dbReference>
<name>A0A540R479_9CORY</name>
<comment type="caution">
    <text evidence="3">The sequence shown here is derived from an EMBL/GenBank/DDBJ whole genome shotgun (WGS) entry which is preliminary data.</text>
</comment>
<evidence type="ECO:0008006" key="5">
    <source>
        <dbReference type="Google" id="ProtNLM"/>
    </source>
</evidence>
<reference evidence="3 4" key="1">
    <citation type="submission" date="2019-06" db="EMBL/GenBank/DDBJ databases">
        <title>Draft genome of C. phoceense Strain 272.</title>
        <authorList>
            <person name="Pacheco L.G.C."/>
            <person name="Barberis C.M."/>
            <person name="Almuzara M.N."/>
            <person name="Traglia G.M."/>
            <person name="Santos C.S."/>
            <person name="Rocha D.J.P.G."/>
            <person name="Aguiar E.R.G.R."/>
            <person name="Vay C.A."/>
        </authorList>
    </citation>
    <scope>NUCLEOTIDE SEQUENCE [LARGE SCALE GENOMIC DNA]</scope>
    <source>
        <strain evidence="3 4">272</strain>
    </source>
</reference>
<evidence type="ECO:0000313" key="3">
    <source>
        <dbReference type="EMBL" id="TQE42541.1"/>
    </source>
</evidence>
<dbReference type="EMBL" id="VHIR01000024">
    <property type="protein sequence ID" value="TQE42541.1"/>
    <property type="molecule type" value="Genomic_DNA"/>
</dbReference>
<feature type="chain" id="PRO_5021942924" description="Secreted protein" evidence="2">
    <location>
        <begin position="31"/>
        <end position="190"/>
    </location>
</feature>
<evidence type="ECO:0000313" key="4">
    <source>
        <dbReference type="Proteomes" id="UP000318080"/>
    </source>
</evidence>
<keyword evidence="4" id="KW-1185">Reference proteome</keyword>
<protein>
    <recommendedName>
        <fullName evidence="5">Secreted protein</fullName>
    </recommendedName>
</protein>
<accession>A0A540R479</accession>
<organism evidence="3 4">
    <name type="scientific">Corynebacterium phoceense</name>
    <dbReference type="NCBI Taxonomy" id="1686286"/>
    <lineage>
        <taxon>Bacteria</taxon>
        <taxon>Bacillati</taxon>
        <taxon>Actinomycetota</taxon>
        <taxon>Actinomycetes</taxon>
        <taxon>Mycobacteriales</taxon>
        <taxon>Corynebacteriaceae</taxon>
        <taxon>Corynebacterium</taxon>
    </lineage>
</organism>
<dbReference type="STRING" id="1686286.GCA_900092335_00713"/>
<evidence type="ECO:0000256" key="2">
    <source>
        <dbReference type="SAM" id="SignalP"/>
    </source>
</evidence>
<keyword evidence="2" id="KW-0732">Signal</keyword>